<feature type="compositionally biased region" description="Basic and acidic residues" evidence="1">
    <location>
        <begin position="144"/>
        <end position="159"/>
    </location>
</feature>
<dbReference type="AlphaFoldDB" id="A0AAV7TZI0"/>
<feature type="region of interest" description="Disordered" evidence="1">
    <location>
        <begin position="139"/>
        <end position="159"/>
    </location>
</feature>
<dbReference type="EMBL" id="JANPWB010000006">
    <property type="protein sequence ID" value="KAJ1181574.1"/>
    <property type="molecule type" value="Genomic_DNA"/>
</dbReference>
<proteinExistence type="predicted"/>
<accession>A0AAV7TZI0</accession>
<sequence length="193" mass="20904">MHLQRPRFPQAWPESALGAFRAAGSWVHAAGRCPVGSSVRLVAPSSCSSSFSTATLQLPRCHTSAAVPSKSSLLWSRGMARKFFFCSPDVDRDCWKGAALAGRQWQQKPGHRTLTGPPVDEEARHRVKVTSSGRSAALRYFPRNQRDGSGDAQRAEGAARDAWLAPVPRDARGALPCRMITLGGARTLLALKN</sequence>
<evidence type="ECO:0000256" key="1">
    <source>
        <dbReference type="SAM" id="MobiDB-lite"/>
    </source>
</evidence>
<gene>
    <name evidence="2" type="ORF">NDU88_006779</name>
</gene>
<reference evidence="2" key="1">
    <citation type="journal article" date="2022" name="bioRxiv">
        <title>Sequencing and chromosome-scale assembly of the giantPleurodeles waltlgenome.</title>
        <authorList>
            <person name="Brown T."/>
            <person name="Elewa A."/>
            <person name="Iarovenko S."/>
            <person name="Subramanian E."/>
            <person name="Araus A.J."/>
            <person name="Petzold A."/>
            <person name="Susuki M."/>
            <person name="Suzuki K.-i.T."/>
            <person name="Hayashi T."/>
            <person name="Toyoda A."/>
            <person name="Oliveira C."/>
            <person name="Osipova E."/>
            <person name="Leigh N.D."/>
            <person name="Simon A."/>
            <person name="Yun M.H."/>
        </authorList>
    </citation>
    <scope>NUCLEOTIDE SEQUENCE</scope>
    <source>
        <strain evidence="2">20211129_DDA</strain>
        <tissue evidence="2">Liver</tissue>
    </source>
</reference>
<evidence type="ECO:0000313" key="2">
    <source>
        <dbReference type="EMBL" id="KAJ1181574.1"/>
    </source>
</evidence>
<protein>
    <submittedName>
        <fullName evidence="2">Uncharacterized protein</fullName>
    </submittedName>
</protein>
<evidence type="ECO:0000313" key="3">
    <source>
        <dbReference type="Proteomes" id="UP001066276"/>
    </source>
</evidence>
<comment type="caution">
    <text evidence="2">The sequence shown here is derived from an EMBL/GenBank/DDBJ whole genome shotgun (WGS) entry which is preliminary data.</text>
</comment>
<name>A0AAV7TZI0_PLEWA</name>
<dbReference type="Proteomes" id="UP001066276">
    <property type="component" value="Chromosome 3_2"/>
</dbReference>
<organism evidence="2 3">
    <name type="scientific">Pleurodeles waltl</name>
    <name type="common">Iberian ribbed newt</name>
    <dbReference type="NCBI Taxonomy" id="8319"/>
    <lineage>
        <taxon>Eukaryota</taxon>
        <taxon>Metazoa</taxon>
        <taxon>Chordata</taxon>
        <taxon>Craniata</taxon>
        <taxon>Vertebrata</taxon>
        <taxon>Euteleostomi</taxon>
        <taxon>Amphibia</taxon>
        <taxon>Batrachia</taxon>
        <taxon>Caudata</taxon>
        <taxon>Salamandroidea</taxon>
        <taxon>Salamandridae</taxon>
        <taxon>Pleurodelinae</taxon>
        <taxon>Pleurodeles</taxon>
    </lineage>
</organism>
<keyword evidence="3" id="KW-1185">Reference proteome</keyword>